<evidence type="ECO:0000313" key="14">
    <source>
        <dbReference type="Proteomes" id="UP000193146"/>
    </source>
</evidence>
<evidence type="ECO:0000313" key="13">
    <source>
        <dbReference type="EMBL" id="ORT82887.1"/>
    </source>
</evidence>
<comment type="catalytic activity">
    <reaction evidence="10">
        <text>L-isoleucine + 2-oxoglutarate = (S)-3-methyl-2-oxopentanoate + L-glutamate</text>
        <dbReference type="Rhea" id="RHEA:24801"/>
        <dbReference type="ChEBI" id="CHEBI:16810"/>
        <dbReference type="ChEBI" id="CHEBI:29985"/>
        <dbReference type="ChEBI" id="CHEBI:35146"/>
        <dbReference type="ChEBI" id="CHEBI:58045"/>
        <dbReference type="EC" id="2.6.1.42"/>
    </reaction>
</comment>
<comment type="cofactor">
    <cofactor evidence="1">
        <name>pyridoxal 5'-phosphate</name>
        <dbReference type="ChEBI" id="CHEBI:597326"/>
    </cofactor>
</comment>
<evidence type="ECO:0000313" key="15">
    <source>
        <dbReference type="Proteomes" id="UP000494135"/>
    </source>
</evidence>
<dbReference type="EMBL" id="CADIKG010000014">
    <property type="protein sequence ID" value="CAB3764042.1"/>
    <property type="molecule type" value="Genomic_DNA"/>
</dbReference>
<evidence type="ECO:0000256" key="6">
    <source>
        <dbReference type="ARBA" id="ARBA00009320"/>
    </source>
</evidence>
<comment type="pathway">
    <text evidence="5">Amino-acid biosynthesis; L-leucine biosynthesis; L-leucine from 3-methyl-2-oxobutanoate: step 4/4.</text>
</comment>
<dbReference type="InterPro" id="IPR036038">
    <property type="entry name" value="Aminotransferase-like"/>
</dbReference>
<dbReference type="Pfam" id="PF01063">
    <property type="entry name" value="Aminotran_4"/>
    <property type="match status" value="1"/>
</dbReference>
<dbReference type="InterPro" id="IPR043131">
    <property type="entry name" value="BCAT-like_N"/>
</dbReference>
<dbReference type="SUPFAM" id="SSF56752">
    <property type="entry name" value="D-aminoacid aminotransferase-like PLP-dependent enzymes"/>
    <property type="match status" value="1"/>
</dbReference>
<dbReference type="RefSeq" id="WP_085041668.1">
    <property type="nucleotide sequence ID" value="NZ_CADIKG010000014.1"/>
</dbReference>
<reference evidence="12 15" key="2">
    <citation type="submission" date="2020-04" db="EMBL/GenBank/DDBJ databases">
        <authorList>
            <person name="De Canck E."/>
        </authorList>
    </citation>
    <scope>NUCLEOTIDE SEQUENCE [LARGE SCALE GENOMIC DNA]</scope>
    <source>
        <strain evidence="12 15">LMG 29660</strain>
    </source>
</reference>
<dbReference type="GO" id="GO:0046394">
    <property type="term" value="P:carboxylic acid biosynthetic process"/>
    <property type="evidence" value="ECO:0007669"/>
    <property type="project" value="UniProtKB-ARBA"/>
</dbReference>
<dbReference type="Gene3D" id="3.30.470.10">
    <property type="match status" value="1"/>
</dbReference>
<name>A0A1X1PBE7_9BURK</name>
<comment type="function">
    <text evidence="2">Acts on leucine, isoleucine and valine.</text>
</comment>
<dbReference type="PANTHER" id="PTHR42743:SF11">
    <property type="entry name" value="AMINODEOXYCHORISMATE LYASE"/>
    <property type="match status" value="1"/>
</dbReference>
<dbReference type="GO" id="GO:0008652">
    <property type="term" value="P:amino acid biosynthetic process"/>
    <property type="evidence" value="ECO:0007669"/>
    <property type="project" value="UniProtKB-ARBA"/>
</dbReference>
<accession>A0A1X1PBE7</accession>
<evidence type="ECO:0000256" key="7">
    <source>
        <dbReference type="ARBA" id="ARBA00013053"/>
    </source>
</evidence>
<comment type="similarity">
    <text evidence="6">Belongs to the class-IV pyridoxal-phosphate-dependent aminotransferase family.</text>
</comment>
<evidence type="ECO:0000256" key="2">
    <source>
        <dbReference type="ARBA" id="ARBA00003109"/>
    </source>
</evidence>
<protein>
    <recommendedName>
        <fullName evidence="7">branched-chain-amino-acid transaminase</fullName>
        <ecNumber evidence="7">2.6.1.42</ecNumber>
    </recommendedName>
</protein>
<dbReference type="InterPro" id="IPR001544">
    <property type="entry name" value="Aminotrans_IV"/>
</dbReference>
<dbReference type="GO" id="GO:0004084">
    <property type="term" value="F:branched-chain-amino-acid transaminase activity"/>
    <property type="evidence" value="ECO:0007669"/>
    <property type="project" value="UniProtKB-EC"/>
</dbReference>
<dbReference type="OrthoDB" id="9805628at2"/>
<evidence type="ECO:0000256" key="4">
    <source>
        <dbReference type="ARBA" id="ARBA00004931"/>
    </source>
</evidence>
<comment type="catalytic activity">
    <reaction evidence="11">
        <text>L-leucine + 2-oxoglutarate = 4-methyl-2-oxopentanoate + L-glutamate</text>
        <dbReference type="Rhea" id="RHEA:18321"/>
        <dbReference type="ChEBI" id="CHEBI:16810"/>
        <dbReference type="ChEBI" id="CHEBI:17865"/>
        <dbReference type="ChEBI" id="CHEBI:29985"/>
        <dbReference type="ChEBI" id="CHEBI:57427"/>
        <dbReference type="EC" id="2.6.1.42"/>
    </reaction>
</comment>
<evidence type="ECO:0000313" key="12">
    <source>
        <dbReference type="EMBL" id="CAB3764042.1"/>
    </source>
</evidence>
<dbReference type="AlphaFoldDB" id="A0A1X1PBE7"/>
<evidence type="ECO:0000256" key="8">
    <source>
        <dbReference type="ARBA" id="ARBA00022898"/>
    </source>
</evidence>
<gene>
    <name evidence="12" type="primary">ilvE_1</name>
    <name evidence="13" type="ORF">B7G54_25950</name>
    <name evidence="12" type="ORF">LMG29660_04902</name>
</gene>
<dbReference type="FunFam" id="3.20.10.10:FF:000002">
    <property type="entry name" value="D-alanine aminotransferase"/>
    <property type="match status" value="1"/>
</dbReference>
<evidence type="ECO:0000256" key="3">
    <source>
        <dbReference type="ARBA" id="ARBA00004824"/>
    </source>
</evidence>
<dbReference type="InterPro" id="IPR043132">
    <property type="entry name" value="BCAT-like_C"/>
</dbReference>
<keyword evidence="8" id="KW-0663">Pyridoxal phosphate</keyword>
<keyword evidence="14" id="KW-1185">Reference proteome</keyword>
<keyword evidence="13" id="KW-0808">Transferase</keyword>
<dbReference type="EMBL" id="NBYX01000015">
    <property type="protein sequence ID" value="ORT82887.1"/>
    <property type="molecule type" value="Genomic_DNA"/>
</dbReference>
<organism evidence="13 14">
    <name type="scientific">Burkholderia puraquae</name>
    <dbReference type="NCBI Taxonomy" id="1904757"/>
    <lineage>
        <taxon>Bacteria</taxon>
        <taxon>Pseudomonadati</taxon>
        <taxon>Pseudomonadota</taxon>
        <taxon>Betaproteobacteria</taxon>
        <taxon>Burkholderiales</taxon>
        <taxon>Burkholderiaceae</taxon>
        <taxon>Burkholderia</taxon>
        <taxon>Burkholderia cepacia complex</taxon>
    </lineage>
</organism>
<sequence length="326" mass="36494">MAIIQVQQIMHENPLHARAPHEPRYEAGSAFCDGKYVPITEATVPLVDAGFLHADAAYDVVTVSRGNFFRLDDHLTRMEESAAKFFLENPFNRDQVKEILHNLVRNAGLKDAYVWWCVTRGPLSVDRRDRSAMKNAMFAFAVPFFFQADDEIRTRGSNLLVSKRYNRISAKAVDPTAKNFHWMDMKLALFEAMTQEKDWAVLVDENDNLTEAAGANVFFVKNGELHTPAEGCLLGITRQSVFDIAAELGIKVNIGKYTATQLREADEAFTSSSAGGIMPVSAVDDQPLGNRNGPGPISEKIHNLYWEKRWAGWHAQPAEYFSSVPA</sequence>
<comment type="pathway">
    <text evidence="3">Amino-acid biosynthesis; L-isoleucine biosynthesis; L-isoleucine from 2-oxobutanoate: step 4/4.</text>
</comment>
<proteinExistence type="inferred from homology"/>
<dbReference type="Gene3D" id="3.20.10.10">
    <property type="entry name" value="D-amino Acid Aminotransferase, subunit A, domain 2"/>
    <property type="match status" value="1"/>
</dbReference>
<dbReference type="InterPro" id="IPR050571">
    <property type="entry name" value="Class-IV_PLP-Dep_Aminotrnsfr"/>
</dbReference>
<comment type="pathway">
    <text evidence="4">Amino-acid biosynthesis; L-valine biosynthesis; L-valine from pyruvate: step 4/4.</text>
</comment>
<evidence type="ECO:0000256" key="5">
    <source>
        <dbReference type="ARBA" id="ARBA00005072"/>
    </source>
</evidence>
<evidence type="ECO:0000256" key="1">
    <source>
        <dbReference type="ARBA" id="ARBA00001933"/>
    </source>
</evidence>
<evidence type="ECO:0000256" key="11">
    <source>
        <dbReference type="ARBA" id="ARBA00049229"/>
    </source>
</evidence>
<dbReference type="Proteomes" id="UP000494135">
    <property type="component" value="Unassembled WGS sequence"/>
</dbReference>
<evidence type="ECO:0000256" key="10">
    <source>
        <dbReference type="ARBA" id="ARBA00048798"/>
    </source>
</evidence>
<reference evidence="13 14" key="1">
    <citation type="submission" date="2017-04" db="EMBL/GenBank/DDBJ databases">
        <title>Burkholderia puraquae sp. nov., a novel Burkholderia cepacia complex species from hospital setting samples.</title>
        <authorList>
            <person name="Martina P."/>
            <person name="Leguizamon M."/>
            <person name="Prieto C."/>
            <person name="Sousa S."/>
            <person name="Montanaro P."/>
            <person name="Draghi W."/>
            <person name="Staembler M."/>
            <person name="Bettiol M."/>
            <person name="Figoli C."/>
            <person name="Palau J."/>
            <person name="Alvarez F."/>
            <person name="Benetti S."/>
            <person name="Anchat E."/>
            <person name="Vescina C."/>
            <person name="Ferreras J."/>
            <person name="Lasch P."/>
            <person name="Lagares A."/>
            <person name="Zorreguieta A."/>
            <person name="Yantorno O."/>
            <person name="Bosch A."/>
        </authorList>
    </citation>
    <scope>NUCLEOTIDE SEQUENCE [LARGE SCALE GENOMIC DNA]</scope>
    <source>
        <strain evidence="13 14">CAMPA 1040</strain>
    </source>
</reference>
<evidence type="ECO:0000256" key="9">
    <source>
        <dbReference type="ARBA" id="ARBA00048212"/>
    </source>
</evidence>
<dbReference type="PANTHER" id="PTHR42743">
    <property type="entry name" value="AMINO-ACID AMINOTRANSFERASE"/>
    <property type="match status" value="1"/>
</dbReference>
<keyword evidence="13" id="KW-0032">Aminotransferase</keyword>
<dbReference type="Proteomes" id="UP000193146">
    <property type="component" value="Unassembled WGS sequence"/>
</dbReference>
<comment type="catalytic activity">
    <reaction evidence="9">
        <text>L-valine + 2-oxoglutarate = 3-methyl-2-oxobutanoate + L-glutamate</text>
        <dbReference type="Rhea" id="RHEA:24813"/>
        <dbReference type="ChEBI" id="CHEBI:11851"/>
        <dbReference type="ChEBI" id="CHEBI:16810"/>
        <dbReference type="ChEBI" id="CHEBI:29985"/>
        <dbReference type="ChEBI" id="CHEBI:57762"/>
        <dbReference type="EC" id="2.6.1.42"/>
    </reaction>
</comment>
<dbReference type="EC" id="2.6.1.42" evidence="7"/>